<dbReference type="PATRIC" id="fig|1526658.3.peg.1809"/>
<dbReference type="Proteomes" id="UP000037822">
    <property type="component" value="Unassembled WGS sequence"/>
</dbReference>
<organism evidence="1 2">
    <name type="scientific">Bosea vaviloviae</name>
    <dbReference type="NCBI Taxonomy" id="1526658"/>
    <lineage>
        <taxon>Bacteria</taxon>
        <taxon>Pseudomonadati</taxon>
        <taxon>Pseudomonadota</taxon>
        <taxon>Alphaproteobacteria</taxon>
        <taxon>Hyphomicrobiales</taxon>
        <taxon>Boseaceae</taxon>
        <taxon>Bosea</taxon>
    </lineage>
</organism>
<gene>
    <name evidence="1" type="ORF">AE618_01740</name>
</gene>
<dbReference type="EMBL" id="LGSZ01000010">
    <property type="protein sequence ID" value="KPH82815.1"/>
    <property type="molecule type" value="Genomic_DNA"/>
</dbReference>
<evidence type="ECO:0000313" key="2">
    <source>
        <dbReference type="Proteomes" id="UP000037822"/>
    </source>
</evidence>
<comment type="caution">
    <text evidence="1">The sequence shown here is derived from an EMBL/GenBank/DDBJ whole genome shotgun (WGS) entry which is preliminary data.</text>
</comment>
<accession>A0A0N1N3A2</accession>
<protein>
    <submittedName>
        <fullName evidence="1">Uncharacterized protein</fullName>
    </submittedName>
</protein>
<evidence type="ECO:0000313" key="1">
    <source>
        <dbReference type="EMBL" id="KPH82815.1"/>
    </source>
</evidence>
<proteinExistence type="predicted"/>
<name>A0A0N1N3A2_9HYPH</name>
<keyword evidence="2" id="KW-1185">Reference proteome</keyword>
<sequence>MIDEVQNYLISEIETLRSAVFRAGALNAKALGPSAEAHLENVLRFVVVSPEIEDATFATVTRVALFARSLYAQAEIAAIEQARRDALAAIDALATVLERATLSQAGAMESRLDAAIAVLSR</sequence>
<dbReference type="AlphaFoldDB" id="A0A0N1N3A2"/>
<dbReference type="OrthoDB" id="8163827at2"/>
<dbReference type="RefSeq" id="WP_054207333.1">
    <property type="nucleotide sequence ID" value="NZ_LGSZ01000010.1"/>
</dbReference>
<reference evidence="1 2" key="1">
    <citation type="submission" date="2015-07" db="EMBL/GenBank/DDBJ databases">
        <title>Whole genome sequencing of Bosea vaviloviae isolated from cave pool.</title>
        <authorList>
            <person name="Tan N.E.H."/>
            <person name="Lee Y.P."/>
            <person name="Gan H.M."/>
            <person name="Barton H."/>
            <person name="Savka M.A."/>
        </authorList>
    </citation>
    <scope>NUCLEOTIDE SEQUENCE [LARGE SCALE GENOMIC DNA]</scope>
    <source>
        <strain evidence="1 2">SD260</strain>
    </source>
</reference>